<dbReference type="Proteomes" id="UP000306102">
    <property type="component" value="Unassembled WGS sequence"/>
</dbReference>
<evidence type="ECO:0000256" key="3">
    <source>
        <dbReference type="ARBA" id="ARBA00023125"/>
    </source>
</evidence>
<keyword evidence="2" id="KW-0805">Transcription regulation</keyword>
<evidence type="ECO:0000313" key="7">
    <source>
        <dbReference type="EMBL" id="THG17347.1"/>
    </source>
</evidence>
<dbReference type="CDD" id="cd10017">
    <property type="entry name" value="B3_DNA"/>
    <property type="match status" value="2"/>
</dbReference>
<dbReference type="Pfam" id="PF02362">
    <property type="entry name" value="B3"/>
    <property type="match status" value="1"/>
</dbReference>
<keyword evidence="4" id="KW-0804">Transcription</keyword>
<dbReference type="InterPro" id="IPR003340">
    <property type="entry name" value="B3_DNA-bd"/>
</dbReference>
<keyword evidence="8" id="KW-1185">Reference proteome</keyword>
<feature type="domain" description="TF-B3" evidence="6">
    <location>
        <begin position="8"/>
        <end position="108"/>
    </location>
</feature>
<evidence type="ECO:0000256" key="1">
    <source>
        <dbReference type="ARBA" id="ARBA00004123"/>
    </source>
</evidence>
<dbReference type="EMBL" id="SDRB02003587">
    <property type="protein sequence ID" value="THG17347.1"/>
    <property type="molecule type" value="Genomic_DNA"/>
</dbReference>
<gene>
    <name evidence="7" type="ORF">TEA_018326</name>
</gene>
<organism evidence="7 8">
    <name type="scientific">Camellia sinensis var. sinensis</name>
    <name type="common">China tea</name>
    <dbReference type="NCBI Taxonomy" id="542762"/>
    <lineage>
        <taxon>Eukaryota</taxon>
        <taxon>Viridiplantae</taxon>
        <taxon>Streptophyta</taxon>
        <taxon>Embryophyta</taxon>
        <taxon>Tracheophyta</taxon>
        <taxon>Spermatophyta</taxon>
        <taxon>Magnoliopsida</taxon>
        <taxon>eudicotyledons</taxon>
        <taxon>Gunneridae</taxon>
        <taxon>Pentapetalae</taxon>
        <taxon>asterids</taxon>
        <taxon>Ericales</taxon>
        <taxon>Theaceae</taxon>
        <taxon>Camellia</taxon>
    </lineage>
</organism>
<evidence type="ECO:0000256" key="5">
    <source>
        <dbReference type="ARBA" id="ARBA00023242"/>
    </source>
</evidence>
<keyword evidence="3" id="KW-0238">DNA-binding</keyword>
<comment type="caution">
    <text evidence="7">The sequence shown here is derived from an EMBL/GenBank/DDBJ whole genome shotgun (WGS) entry which is preliminary data.</text>
</comment>
<reference evidence="7 8" key="1">
    <citation type="journal article" date="2018" name="Proc. Natl. Acad. Sci. U.S.A.">
        <title>Draft genome sequence of Camellia sinensis var. sinensis provides insights into the evolution of the tea genome and tea quality.</title>
        <authorList>
            <person name="Wei C."/>
            <person name="Yang H."/>
            <person name="Wang S."/>
            <person name="Zhao J."/>
            <person name="Liu C."/>
            <person name="Gao L."/>
            <person name="Xia E."/>
            <person name="Lu Y."/>
            <person name="Tai Y."/>
            <person name="She G."/>
            <person name="Sun J."/>
            <person name="Cao H."/>
            <person name="Tong W."/>
            <person name="Gao Q."/>
            <person name="Li Y."/>
            <person name="Deng W."/>
            <person name="Jiang X."/>
            <person name="Wang W."/>
            <person name="Chen Q."/>
            <person name="Zhang S."/>
            <person name="Li H."/>
            <person name="Wu J."/>
            <person name="Wang P."/>
            <person name="Li P."/>
            <person name="Shi C."/>
            <person name="Zheng F."/>
            <person name="Jian J."/>
            <person name="Huang B."/>
            <person name="Shan D."/>
            <person name="Shi M."/>
            <person name="Fang C."/>
            <person name="Yue Y."/>
            <person name="Li F."/>
            <person name="Li D."/>
            <person name="Wei S."/>
            <person name="Han B."/>
            <person name="Jiang C."/>
            <person name="Yin Y."/>
            <person name="Xia T."/>
            <person name="Zhang Z."/>
            <person name="Bennetzen J.L."/>
            <person name="Zhao S."/>
            <person name="Wan X."/>
        </authorList>
    </citation>
    <scope>NUCLEOTIDE SEQUENCE [LARGE SCALE GENOMIC DNA]</scope>
    <source>
        <strain evidence="8">cv. Shuchazao</strain>
        <tissue evidence="7">Leaf</tissue>
    </source>
</reference>
<evidence type="ECO:0000256" key="2">
    <source>
        <dbReference type="ARBA" id="ARBA00023015"/>
    </source>
</evidence>
<dbReference type="PROSITE" id="PS50863">
    <property type="entry name" value="B3"/>
    <property type="match status" value="1"/>
</dbReference>
<evidence type="ECO:0000259" key="6">
    <source>
        <dbReference type="PROSITE" id="PS50863"/>
    </source>
</evidence>
<dbReference type="GO" id="GO:0003677">
    <property type="term" value="F:DNA binding"/>
    <property type="evidence" value="ECO:0007669"/>
    <property type="project" value="UniProtKB-KW"/>
</dbReference>
<name>A0A4V6RYM7_CAMSN</name>
<sequence length="270" mass="31497">MSSSVFFCFEKVLSKSDATKTILQVPHSATNLPEENKEVIVVKDQTGRKWKFEVAIKDDEKQKRLQGEWSQFTKAYGLMKGVIVKISFEKKLSEEDLTDMNIPLIHENNQPVMVVWDQKDMQWRFQIAIGGDNGNKKLLNREKWIQFVRRNELEAGETLKLRYSPTEGTYSAECEGPNRIPTRQISFEKKLSEEDLTDMNIPLIHENNQPVMVVWDQKDMQWRFQIAIGGDNGNKKMLNREKWIQFVPRNELEAGETLKLRYSLTELDAI</sequence>
<evidence type="ECO:0000313" key="8">
    <source>
        <dbReference type="Proteomes" id="UP000306102"/>
    </source>
</evidence>
<evidence type="ECO:0000256" key="4">
    <source>
        <dbReference type="ARBA" id="ARBA00023163"/>
    </source>
</evidence>
<dbReference type="InterPro" id="IPR015300">
    <property type="entry name" value="DNA-bd_pseudobarrel_sf"/>
</dbReference>
<keyword evidence="5" id="KW-0539">Nucleus</keyword>
<accession>A0A4V6RYM7</accession>
<dbReference type="Gene3D" id="2.40.330.10">
    <property type="entry name" value="DNA-binding pseudobarrel domain"/>
    <property type="match status" value="3"/>
</dbReference>
<proteinExistence type="predicted"/>
<comment type="subcellular location">
    <subcellularLocation>
        <location evidence="1">Nucleus</location>
    </subcellularLocation>
</comment>
<dbReference type="GO" id="GO:0005634">
    <property type="term" value="C:nucleus"/>
    <property type="evidence" value="ECO:0007669"/>
    <property type="project" value="UniProtKB-SubCell"/>
</dbReference>
<dbReference type="STRING" id="542762.A0A4V6RYM7"/>
<dbReference type="SUPFAM" id="SSF101936">
    <property type="entry name" value="DNA-binding pseudobarrel domain"/>
    <property type="match status" value="3"/>
</dbReference>
<protein>
    <recommendedName>
        <fullName evidence="6">TF-B3 domain-containing protein</fullName>
    </recommendedName>
</protein>
<dbReference type="AlphaFoldDB" id="A0A4V6RYM7"/>